<gene>
    <name evidence="1" type="ORF">E5986_01800</name>
</gene>
<sequence>MPFIQTQFYVSPETFALLQSGNLKRWGGVVRDTTGQIVEHLDEYDVGIKDAMKQVGAATVEAVRSNKGKTAVIVGVVAGASIAGGIIAYKANAKNNAERKEVVAKFQEATDEYFRAIGGGMLNDIVIDQLLDAIEAVKGANMCKGKQGKMLSDCLRVFTDNIEKYTRELCRVNSIQFKPIKAAGRVTSSKPIDTMRHYLLIQKGVIERAA</sequence>
<accession>A0A4S4G3N6</accession>
<organism evidence="1 2">
    <name type="scientific">Adlercreutzia caecimuris</name>
    <dbReference type="NCBI Taxonomy" id="671266"/>
    <lineage>
        <taxon>Bacteria</taxon>
        <taxon>Bacillati</taxon>
        <taxon>Actinomycetota</taxon>
        <taxon>Coriobacteriia</taxon>
        <taxon>Eggerthellales</taxon>
        <taxon>Eggerthellaceae</taxon>
        <taxon>Adlercreutzia</taxon>
    </lineage>
</organism>
<reference evidence="1 2" key="1">
    <citation type="submission" date="2019-04" db="EMBL/GenBank/DDBJ databases">
        <title>Microbes associate with the intestines of laboratory mice.</title>
        <authorList>
            <person name="Navarre W."/>
            <person name="Wong E."/>
            <person name="Huang K.C."/>
            <person name="Tropini C."/>
            <person name="Ng K."/>
            <person name="Yu B."/>
        </authorList>
    </citation>
    <scope>NUCLEOTIDE SEQUENCE [LARGE SCALE GENOMIC DNA]</scope>
    <source>
        <strain evidence="1 2">NM80_B27</strain>
    </source>
</reference>
<comment type="caution">
    <text evidence="1">The sequence shown here is derived from an EMBL/GenBank/DDBJ whole genome shotgun (WGS) entry which is preliminary data.</text>
</comment>
<proteinExistence type="predicted"/>
<dbReference type="Proteomes" id="UP000308978">
    <property type="component" value="Unassembled WGS sequence"/>
</dbReference>
<name>A0A4S4G3N6_9ACTN</name>
<evidence type="ECO:0000313" key="1">
    <source>
        <dbReference type="EMBL" id="THG38189.1"/>
    </source>
</evidence>
<dbReference type="EMBL" id="SSTJ01000002">
    <property type="protein sequence ID" value="THG38189.1"/>
    <property type="molecule type" value="Genomic_DNA"/>
</dbReference>
<dbReference type="RefSeq" id="WP_136432852.1">
    <property type="nucleotide sequence ID" value="NZ_SSTJ01000002.1"/>
</dbReference>
<evidence type="ECO:0000313" key="2">
    <source>
        <dbReference type="Proteomes" id="UP000308978"/>
    </source>
</evidence>
<protein>
    <submittedName>
        <fullName evidence="1">Uncharacterized protein</fullName>
    </submittedName>
</protein>
<dbReference type="AlphaFoldDB" id="A0A4S4G3N6"/>